<dbReference type="OrthoDB" id="9798763at2"/>
<dbReference type="Proteomes" id="UP000231702">
    <property type="component" value="Unassembled WGS sequence"/>
</dbReference>
<evidence type="ECO:0000256" key="1">
    <source>
        <dbReference type="SAM" id="SignalP"/>
    </source>
</evidence>
<feature type="signal peptide" evidence="1">
    <location>
        <begin position="1"/>
        <end position="24"/>
    </location>
</feature>
<dbReference type="EMBL" id="PGTD01000011">
    <property type="protein sequence ID" value="PJE30985.1"/>
    <property type="molecule type" value="Genomic_DNA"/>
</dbReference>
<proteinExistence type="predicted"/>
<evidence type="ECO:0000313" key="4">
    <source>
        <dbReference type="EMBL" id="SNY59066.1"/>
    </source>
</evidence>
<dbReference type="EMBL" id="OBEA01000008">
    <property type="protein sequence ID" value="SNY59066.1"/>
    <property type="molecule type" value="Genomic_DNA"/>
</dbReference>
<organism evidence="4 5">
    <name type="scientific">Pseudooceanicola antarcticus</name>
    <dbReference type="NCBI Taxonomy" id="1247613"/>
    <lineage>
        <taxon>Bacteria</taxon>
        <taxon>Pseudomonadati</taxon>
        <taxon>Pseudomonadota</taxon>
        <taxon>Alphaproteobacteria</taxon>
        <taxon>Rhodobacterales</taxon>
        <taxon>Paracoccaceae</taxon>
        <taxon>Pseudooceanicola</taxon>
    </lineage>
</organism>
<protein>
    <recommendedName>
        <fullName evidence="2">Oxidoreductase molybdopterin-binding domain-containing protein</fullName>
    </recommendedName>
</protein>
<evidence type="ECO:0000313" key="5">
    <source>
        <dbReference type="Proteomes" id="UP000231655"/>
    </source>
</evidence>
<dbReference type="Proteomes" id="UP000231655">
    <property type="component" value="Unassembled WGS sequence"/>
</dbReference>
<dbReference type="Gene3D" id="3.90.420.10">
    <property type="entry name" value="Oxidoreductase, molybdopterin-binding domain"/>
    <property type="match status" value="1"/>
</dbReference>
<accession>A0A285JI64</accession>
<evidence type="ECO:0000313" key="6">
    <source>
        <dbReference type="Proteomes" id="UP000231702"/>
    </source>
</evidence>
<dbReference type="SUPFAM" id="SSF56524">
    <property type="entry name" value="Oxidoreductase molybdopterin-binding domain"/>
    <property type="match status" value="1"/>
</dbReference>
<keyword evidence="6" id="KW-1185">Reference proteome</keyword>
<dbReference type="InterPro" id="IPR036374">
    <property type="entry name" value="OxRdtase_Mopterin-bd_sf"/>
</dbReference>
<name>A0A285JI64_9RHOB</name>
<dbReference type="InterPro" id="IPR000572">
    <property type="entry name" value="OxRdtase_Mopterin-bd_dom"/>
</dbReference>
<feature type="chain" id="PRO_5012176642" description="Oxidoreductase molybdopterin-binding domain-containing protein" evidence="1">
    <location>
        <begin position="25"/>
        <end position="158"/>
    </location>
</feature>
<evidence type="ECO:0000259" key="2">
    <source>
        <dbReference type="Pfam" id="PF00174"/>
    </source>
</evidence>
<dbReference type="AlphaFoldDB" id="A0A285JI64"/>
<sequence>MNTFSRRMLLVAGLALASITPARAEDILLTIETASGQEEHFDRERLLALPQHELVTHTSVTDGVQTFTGPFMRDLLAEAGVTAETLTAIALNDYQIELPAEDFTRYDVVAALEMNGETLTPRDKGPIWIVYPRDEFVELQDIYYDYRWVWQLVRLEEQ</sequence>
<dbReference type="Pfam" id="PF00174">
    <property type="entry name" value="Oxidored_molyb"/>
    <property type="match status" value="1"/>
</dbReference>
<reference evidence="4 5" key="1">
    <citation type="submission" date="2017-09" db="EMBL/GenBank/DDBJ databases">
        <authorList>
            <person name="Ehlers B."/>
            <person name="Leendertz F.H."/>
        </authorList>
    </citation>
    <scope>NUCLEOTIDE SEQUENCE [LARGE SCALE GENOMIC DNA]</scope>
    <source>
        <strain evidence="4 5">CGMCC 1.12662</strain>
    </source>
</reference>
<feature type="domain" description="Oxidoreductase molybdopterin-binding" evidence="2">
    <location>
        <begin position="61"/>
        <end position="132"/>
    </location>
</feature>
<evidence type="ECO:0000313" key="3">
    <source>
        <dbReference type="EMBL" id="PJE30985.1"/>
    </source>
</evidence>
<gene>
    <name evidence="3" type="ORF">CVM39_04095</name>
    <name evidence="4" type="ORF">SAMN06297129_3692</name>
</gene>
<keyword evidence="1" id="KW-0732">Signal</keyword>
<reference evidence="3 6" key="2">
    <citation type="journal article" date="2018" name="Int. J. Syst. Evol. Microbiol.">
        <title>Pseudooceanicola lipolyticus sp. nov., a marine alphaproteobacterium, reclassification of Oceanicola flagellatus as Pseudooceanicola flagellatus comb. nov. and emended description of the genus Pseudooceanicola.</title>
        <authorList>
            <person name="Huang M.-M."/>
            <person name="Guo L.-L."/>
            <person name="Wu Y.-H."/>
            <person name="Lai Q.-L."/>
            <person name="Shao Z.-Z."/>
            <person name="Wang C.-S."/>
            <person name="Wu M."/>
            <person name="Xu X.-W."/>
        </authorList>
    </citation>
    <scope>NUCLEOTIDE SEQUENCE [LARGE SCALE GENOMIC DNA]</scope>
    <source>
        <strain evidence="3 6">Ar-45</strain>
    </source>
</reference>